<evidence type="ECO:0000256" key="1">
    <source>
        <dbReference type="ARBA" id="ARBA00022722"/>
    </source>
</evidence>
<evidence type="ECO:0000259" key="5">
    <source>
        <dbReference type="Pfam" id="PF09126"/>
    </source>
</evidence>
<dbReference type="EMBL" id="BJMN01000097">
    <property type="protein sequence ID" value="GEB62446.1"/>
    <property type="molecule type" value="Genomic_DNA"/>
</dbReference>
<dbReference type="CDD" id="cd22338">
    <property type="entry name" value="NaeI-like"/>
    <property type="match status" value="1"/>
</dbReference>
<dbReference type="GO" id="GO:0009036">
    <property type="term" value="F:type II site-specific deoxyribonuclease activity"/>
    <property type="evidence" value="ECO:0007669"/>
    <property type="project" value="InterPro"/>
</dbReference>
<keyword evidence="1" id="KW-0540">Nuclease</keyword>
<organism evidence="6 7">
    <name type="scientific">Streptomyces gardneri</name>
    <dbReference type="NCBI Taxonomy" id="66892"/>
    <lineage>
        <taxon>Bacteria</taxon>
        <taxon>Bacillati</taxon>
        <taxon>Actinomycetota</taxon>
        <taxon>Actinomycetes</taxon>
        <taxon>Kitasatosporales</taxon>
        <taxon>Streptomycetaceae</taxon>
        <taxon>Streptomyces</taxon>
    </lineage>
</organism>
<feature type="domain" description="Type II restriction enzyme NaeI" evidence="5">
    <location>
        <begin position="224"/>
        <end position="503"/>
    </location>
</feature>
<evidence type="ECO:0000256" key="4">
    <source>
        <dbReference type="SAM" id="MobiDB-lite"/>
    </source>
</evidence>
<dbReference type="InterPro" id="IPR037057">
    <property type="entry name" value="DNA_rep_MutH/T2_RE_sf"/>
</dbReference>
<dbReference type="Pfam" id="PF09126">
    <property type="entry name" value="NaeI"/>
    <property type="match status" value="1"/>
</dbReference>
<dbReference type="InterPro" id="IPR036388">
    <property type="entry name" value="WH-like_DNA-bd_sf"/>
</dbReference>
<name>A0A4Y3RXK4_9ACTN</name>
<evidence type="ECO:0000256" key="3">
    <source>
        <dbReference type="ARBA" id="ARBA00022801"/>
    </source>
</evidence>
<feature type="region of interest" description="Disordered" evidence="4">
    <location>
        <begin position="104"/>
        <end position="127"/>
    </location>
</feature>
<keyword evidence="2" id="KW-0255">Endonuclease</keyword>
<dbReference type="AlphaFoldDB" id="A0A4Y3RXK4"/>
<evidence type="ECO:0000313" key="7">
    <source>
        <dbReference type="Proteomes" id="UP000315226"/>
    </source>
</evidence>
<feature type="compositionally biased region" description="Low complexity" evidence="4">
    <location>
        <begin position="200"/>
        <end position="222"/>
    </location>
</feature>
<feature type="compositionally biased region" description="Polar residues" evidence="4">
    <location>
        <begin position="108"/>
        <end position="123"/>
    </location>
</feature>
<feature type="region of interest" description="Disordered" evidence="4">
    <location>
        <begin position="161"/>
        <end position="222"/>
    </location>
</feature>
<keyword evidence="3" id="KW-0378">Hydrolase</keyword>
<protein>
    <recommendedName>
        <fullName evidence="5">Type II restriction enzyme NaeI domain-containing protein</fullName>
    </recommendedName>
</protein>
<sequence>MERRRRGGQWSEPDPELSEPMREIVSLLRGLIDLSGIRLKGVRQRLLEEHESGPRPPSYHVLSERLRGRGLRNNPWLIYAIIAAVAPAQDQEALNEQVQKHLSDNRAAPTTTQPQEQRGSTPGTHAVPAERELLETLRRNQSLDKKVKLLEARLARRDKEVQSLKEQLAKASRQPAAPPPEGRPATERKASTGTAADGHTTPGNAASATGSASGPSPADASAVADALRAMPHLRTVTGTALRDAFDSVLDGPRTGRFDPATLGKAEKSFLGSRATLTLLRAWGFQPGDESDALIAGQDVTLKFTAGTTWTVTPGQIGRVCLLVSADDHASTFSLGVLRIGPEHVSRAANRDFKRTLSVAGRQAITWILRDTPLPENTLLHLPEQLRAQIFATEPGRGSAARTHTLFGLVQGRIISRATVATVAMTSDYPRRIRDAQRELRRSGIVVLGGRESALARGLGLPAPSGEEWISQRLTRLRPHQGDVPHILLAGEPWTVAGPDDPVEEIPSPFTP</sequence>
<reference evidence="6 7" key="1">
    <citation type="submission" date="2019-06" db="EMBL/GenBank/DDBJ databases">
        <title>Whole genome shotgun sequence of Streptomyces gardneri NBRC 12865.</title>
        <authorList>
            <person name="Hosoyama A."/>
            <person name="Uohara A."/>
            <person name="Ohji S."/>
            <person name="Ichikawa N."/>
        </authorList>
    </citation>
    <scope>NUCLEOTIDE SEQUENCE [LARGE SCALE GENOMIC DNA]</scope>
    <source>
        <strain evidence="6 7">NBRC 12865</strain>
    </source>
</reference>
<evidence type="ECO:0000313" key="6">
    <source>
        <dbReference type="EMBL" id="GEB62446.1"/>
    </source>
</evidence>
<proteinExistence type="predicted"/>
<keyword evidence="7" id="KW-1185">Reference proteome</keyword>
<dbReference type="GO" id="GO:0009307">
    <property type="term" value="P:DNA restriction-modification system"/>
    <property type="evidence" value="ECO:0007669"/>
    <property type="project" value="InterPro"/>
</dbReference>
<dbReference type="Gene3D" id="1.10.10.10">
    <property type="entry name" value="Winged helix-like DNA-binding domain superfamily/Winged helix DNA-binding domain"/>
    <property type="match status" value="1"/>
</dbReference>
<dbReference type="Proteomes" id="UP000315226">
    <property type="component" value="Unassembled WGS sequence"/>
</dbReference>
<dbReference type="Gene3D" id="3.40.600.10">
    <property type="entry name" value="DNA mismatch repair MutH/Restriction endonuclease, type II"/>
    <property type="match status" value="1"/>
</dbReference>
<dbReference type="SUPFAM" id="SSF52980">
    <property type="entry name" value="Restriction endonuclease-like"/>
    <property type="match status" value="1"/>
</dbReference>
<dbReference type="GO" id="GO:0003677">
    <property type="term" value="F:DNA binding"/>
    <property type="evidence" value="ECO:0007669"/>
    <property type="project" value="InterPro"/>
</dbReference>
<comment type="caution">
    <text evidence="6">The sequence shown here is derived from an EMBL/GenBank/DDBJ whole genome shotgun (WGS) entry which is preliminary data.</text>
</comment>
<dbReference type="InterPro" id="IPR015210">
    <property type="entry name" value="NaeI"/>
</dbReference>
<gene>
    <name evidence="6" type="ORF">SGA01_80510</name>
</gene>
<accession>A0A4Y3RXK4</accession>
<evidence type="ECO:0000256" key="2">
    <source>
        <dbReference type="ARBA" id="ARBA00022759"/>
    </source>
</evidence>
<dbReference type="InterPro" id="IPR011335">
    <property type="entry name" value="Restrct_endonuc-II-like"/>
</dbReference>